<proteinExistence type="predicted"/>
<dbReference type="InterPro" id="IPR010918">
    <property type="entry name" value="PurM-like_C_dom"/>
</dbReference>
<evidence type="ECO:0000259" key="1">
    <source>
        <dbReference type="Pfam" id="PF02769"/>
    </source>
</evidence>
<evidence type="ECO:0000313" key="3">
    <source>
        <dbReference type="Proteomes" id="UP001239085"/>
    </source>
</evidence>
<dbReference type="SUPFAM" id="SSF56042">
    <property type="entry name" value="PurM C-terminal domain-like"/>
    <property type="match status" value="1"/>
</dbReference>
<keyword evidence="3" id="KW-1185">Reference proteome</keyword>
<name>A0ABU0PAS9_9MICO</name>
<reference evidence="2 3" key="1">
    <citation type="submission" date="2023-07" db="EMBL/GenBank/DDBJ databases">
        <title>Comparative genomics of wheat-associated soil bacteria to identify genetic determinants of phenazine resistance.</title>
        <authorList>
            <person name="Mouncey N."/>
        </authorList>
    </citation>
    <scope>NUCLEOTIDE SEQUENCE [LARGE SCALE GENOMIC DNA]</scope>
    <source>
        <strain evidence="2 3">W2I7</strain>
    </source>
</reference>
<comment type="caution">
    <text evidence="2">The sequence shown here is derived from an EMBL/GenBank/DDBJ whole genome shotgun (WGS) entry which is preliminary data.</text>
</comment>
<dbReference type="PANTHER" id="PTHR43555:SF1">
    <property type="entry name" value="PHOSPHORIBOSYLFORMYLGLYCINAMIDINE SYNTHASE SUBUNIT PURL"/>
    <property type="match status" value="1"/>
</dbReference>
<sequence length="154" mass="16316">MHSHLGGLPPKVDLAGEKRLAGLIAAARDEWLISSAHDVSEGGLAQALAEGVMRFGIGARVWLTEIMDRDGVDAASALFSESTGRVIVTVPREDDVKFQGLCEGRGYPVLRIGVTDTVADLEVTGLFTVSASELRETSRRTLPAAFGPTVSEPV</sequence>
<feature type="domain" description="PurM-like C-terminal" evidence="1">
    <location>
        <begin position="6"/>
        <end position="120"/>
    </location>
</feature>
<dbReference type="EMBL" id="JAUSXK010000001">
    <property type="protein sequence ID" value="MDQ0643719.1"/>
    <property type="molecule type" value="Genomic_DNA"/>
</dbReference>
<dbReference type="Pfam" id="PF02769">
    <property type="entry name" value="AIRS_C"/>
    <property type="match status" value="1"/>
</dbReference>
<gene>
    <name evidence="2" type="ORF">QFZ46_001879</name>
</gene>
<protein>
    <submittedName>
        <fullName evidence="2">Phosphoribosylformylglycinamidine (FGAM) synthase-like enzyme</fullName>
    </submittedName>
</protein>
<dbReference type="InterPro" id="IPR036676">
    <property type="entry name" value="PurM-like_C_sf"/>
</dbReference>
<dbReference type="Gene3D" id="3.90.650.10">
    <property type="entry name" value="PurM-like C-terminal domain"/>
    <property type="match status" value="1"/>
</dbReference>
<accession>A0ABU0PAS9</accession>
<evidence type="ECO:0000313" key="2">
    <source>
        <dbReference type="EMBL" id="MDQ0643719.1"/>
    </source>
</evidence>
<dbReference type="Proteomes" id="UP001239085">
    <property type="component" value="Unassembled WGS sequence"/>
</dbReference>
<organism evidence="2 3">
    <name type="scientific">Microbacterium murale</name>
    <dbReference type="NCBI Taxonomy" id="1081040"/>
    <lineage>
        <taxon>Bacteria</taxon>
        <taxon>Bacillati</taxon>
        <taxon>Actinomycetota</taxon>
        <taxon>Actinomycetes</taxon>
        <taxon>Micrococcales</taxon>
        <taxon>Microbacteriaceae</taxon>
        <taxon>Microbacterium</taxon>
    </lineage>
</organism>
<dbReference type="InterPro" id="IPR010074">
    <property type="entry name" value="PRibForGlyAmidine_synth_PurL"/>
</dbReference>
<dbReference type="PANTHER" id="PTHR43555">
    <property type="entry name" value="PHOSPHORIBOSYLFORMYLGLYCINAMIDINE SYNTHASE SUBUNIT PURL"/>
    <property type="match status" value="1"/>
</dbReference>